<dbReference type="InterPro" id="IPR000010">
    <property type="entry name" value="Cystatin_dom"/>
</dbReference>
<evidence type="ECO:0000256" key="5">
    <source>
        <dbReference type="ARBA" id="ARBA00022704"/>
    </source>
</evidence>
<dbReference type="InterPro" id="IPR046350">
    <property type="entry name" value="Cystatin_sf"/>
</dbReference>
<evidence type="ECO:0000256" key="2">
    <source>
        <dbReference type="ARBA" id="ARBA00009403"/>
    </source>
</evidence>
<comment type="subcellular location">
    <subcellularLocation>
        <location evidence="1">Cytoplasm</location>
    </subcellularLocation>
</comment>
<dbReference type="InterPro" id="IPR001713">
    <property type="entry name" value="Prot_inh_stefin"/>
</dbReference>
<dbReference type="EMBL" id="JANIIK010000037">
    <property type="protein sequence ID" value="KAJ3611829.1"/>
    <property type="molecule type" value="Genomic_DNA"/>
</dbReference>
<comment type="similarity">
    <text evidence="2">Belongs to the cystatin family.</text>
</comment>
<accession>A0A9Q0IUR9</accession>
<evidence type="ECO:0000256" key="4">
    <source>
        <dbReference type="ARBA" id="ARBA00022690"/>
    </source>
</evidence>
<dbReference type="SMART" id="SM00043">
    <property type="entry name" value="CY"/>
    <property type="match status" value="1"/>
</dbReference>
<keyword evidence="5" id="KW-0789">Thiol protease inhibitor</keyword>
<dbReference type="FunFam" id="3.10.450.10:FF:000001">
    <property type="entry name" value="Cystatin-A"/>
    <property type="match status" value="1"/>
</dbReference>
<protein>
    <recommendedName>
        <fullName evidence="7">Cystatin-B</fullName>
    </recommendedName>
    <alternativeName>
        <fullName evidence="8">Stefin-B</fullName>
    </alternativeName>
</protein>
<keyword evidence="6" id="KW-0391">Immunity</keyword>
<name>A0A9Q0IUR9_9TELE</name>
<dbReference type="PANTHER" id="PTHR11414">
    <property type="entry name" value="CYSTATIN FAMILY MEMBER"/>
    <property type="match status" value="1"/>
</dbReference>
<keyword evidence="11" id="KW-1185">Reference proteome</keyword>
<dbReference type="GO" id="GO:0005829">
    <property type="term" value="C:cytosol"/>
    <property type="evidence" value="ECO:0007669"/>
    <property type="project" value="TreeGrafter"/>
</dbReference>
<evidence type="ECO:0000313" key="10">
    <source>
        <dbReference type="EMBL" id="KAJ3611829.1"/>
    </source>
</evidence>
<dbReference type="Pfam" id="PF00031">
    <property type="entry name" value="Cystatin"/>
    <property type="match status" value="1"/>
</dbReference>
<dbReference type="GO" id="GO:0004869">
    <property type="term" value="F:cysteine-type endopeptidase inhibitor activity"/>
    <property type="evidence" value="ECO:0007669"/>
    <property type="project" value="UniProtKB-KW"/>
</dbReference>
<organism evidence="10 11">
    <name type="scientific">Muraenolepis orangiensis</name>
    <name type="common">Patagonian moray cod</name>
    <dbReference type="NCBI Taxonomy" id="630683"/>
    <lineage>
        <taxon>Eukaryota</taxon>
        <taxon>Metazoa</taxon>
        <taxon>Chordata</taxon>
        <taxon>Craniata</taxon>
        <taxon>Vertebrata</taxon>
        <taxon>Euteleostomi</taxon>
        <taxon>Actinopterygii</taxon>
        <taxon>Neopterygii</taxon>
        <taxon>Teleostei</taxon>
        <taxon>Neoteleostei</taxon>
        <taxon>Acanthomorphata</taxon>
        <taxon>Zeiogadaria</taxon>
        <taxon>Gadariae</taxon>
        <taxon>Gadiformes</taxon>
        <taxon>Muraenolepidoidei</taxon>
        <taxon>Muraenolepididae</taxon>
        <taxon>Muraenolepis</taxon>
    </lineage>
</organism>
<gene>
    <name evidence="10" type="ORF">NHX12_021842</name>
</gene>
<keyword evidence="4" id="KW-0646">Protease inhibitor</keyword>
<evidence type="ECO:0000256" key="1">
    <source>
        <dbReference type="ARBA" id="ARBA00004496"/>
    </source>
</evidence>
<dbReference type="Proteomes" id="UP001148018">
    <property type="component" value="Unassembled WGS sequence"/>
</dbReference>
<dbReference type="SUPFAM" id="SSF54403">
    <property type="entry name" value="Cystatin/monellin"/>
    <property type="match status" value="1"/>
</dbReference>
<dbReference type="OrthoDB" id="2429551at2759"/>
<reference evidence="10" key="1">
    <citation type="submission" date="2022-07" db="EMBL/GenBank/DDBJ databases">
        <title>Chromosome-level genome of Muraenolepis orangiensis.</title>
        <authorList>
            <person name="Kim J."/>
        </authorList>
    </citation>
    <scope>NUCLEOTIDE SEQUENCE</scope>
    <source>
        <strain evidence="10">KU_S4_2022</strain>
        <tissue evidence="10">Muscle</tissue>
    </source>
</reference>
<sequence length="109" mass="11872">MTEEQQPIVCGGFGAVKEAGEDVQELCNGVKASVEGKTNQKYDVFVAKSYKSQVVNGVNYLIKVHVGGDEHLHLRVHKALPCYGGAMSLHGVQESMTLNSPIDFFEFGE</sequence>
<evidence type="ECO:0000256" key="6">
    <source>
        <dbReference type="ARBA" id="ARBA00022859"/>
    </source>
</evidence>
<dbReference type="PANTHER" id="PTHR11414:SF21">
    <property type="entry name" value="CYSTATIN 14A, TANDEM DUPLICATE 1-RELATED"/>
    <property type="match status" value="1"/>
</dbReference>
<proteinExistence type="inferred from homology"/>
<dbReference type="AlphaFoldDB" id="A0A9Q0IUR9"/>
<evidence type="ECO:0000256" key="7">
    <source>
        <dbReference type="ARBA" id="ARBA00040677"/>
    </source>
</evidence>
<evidence type="ECO:0000313" key="11">
    <source>
        <dbReference type="Proteomes" id="UP001148018"/>
    </source>
</evidence>
<dbReference type="GO" id="GO:0071220">
    <property type="term" value="P:cellular response to bacterial lipoprotein"/>
    <property type="evidence" value="ECO:0007669"/>
    <property type="project" value="UniProtKB-ARBA"/>
</dbReference>
<dbReference type="Gene3D" id="3.10.450.10">
    <property type="match status" value="1"/>
</dbReference>
<evidence type="ECO:0000256" key="3">
    <source>
        <dbReference type="ARBA" id="ARBA00022490"/>
    </source>
</evidence>
<comment type="caution">
    <text evidence="10">The sequence shown here is derived from an EMBL/GenBank/DDBJ whole genome shotgun (WGS) entry which is preliminary data.</text>
</comment>
<dbReference type="CDD" id="cd00042">
    <property type="entry name" value="CY"/>
    <property type="match status" value="1"/>
</dbReference>
<evidence type="ECO:0000256" key="8">
    <source>
        <dbReference type="ARBA" id="ARBA00041437"/>
    </source>
</evidence>
<feature type="domain" description="Cystatin" evidence="9">
    <location>
        <begin position="8"/>
        <end position="101"/>
    </location>
</feature>
<dbReference type="PRINTS" id="PR00295">
    <property type="entry name" value="STEFINA"/>
</dbReference>
<evidence type="ECO:0000259" key="9">
    <source>
        <dbReference type="SMART" id="SM00043"/>
    </source>
</evidence>
<keyword evidence="3" id="KW-0963">Cytoplasm</keyword>
<dbReference type="GO" id="GO:0002376">
    <property type="term" value="P:immune system process"/>
    <property type="evidence" value="ECO:0007669"/>
    <property type="project" value="UniProtKB-KW"/>
</dbReference>